<dbReference type="Proteomes" id="UP000238375">
    <property type="component" value="Unassembled WGS sequence"/>
</dbReference>
<sequence length="138" mass="16411">MKSWKQIQAQLATEFNLPLKTIQLTTDPYWQLIRQKLRNPQDWIYRLEGLGSYRMNGNRLFKLLAMLLIRLRQNRAGLFPLAPRDIEEHHQQIRMLWRLKQALSWRLLKRTDGLNRPAPKAQVEALIQQKANVSDKDV</sequence>
<name>A0A2T0SYC9_9BACT</name>
<proteinExistence type="predicted"/>
<evidence type="ECO:0000313" key="1">
    <source>
        <dbReference type="EMBL" id="PRY38415.1"/>
    </source>
</evidence>
<comment type="caution">
    <text evidence="1">The sequence shown here is derived from an EMBL/GenBank/DDBJ whole genome shotgun (WGS) entry which is preliminary data.</text>
</comment>
<keyword evidence="2" id="KW-1185">Reference proteome</keyword>
<dbReference type="AlphaFoldDB" id="A0A2T0SYC9"/>
<protein>
    <submittedName>
        <fullName evidence="1">Uncharacterized protein</fullName>
    </submittedName>
</protein>
<dbReference type="EMBL" id="PVTE01000009">
    <property type="protein sequence ID" value="PRY38415.1"/>
    <property type="molecule type" value="Genomic_DNA"/>
</dbReference>
<organism evidence="1 2">
    <name type="scientific">Spirosoma oryzae</name>
    <dbReference type="NCBI Taxonomy" id="1469603"/>
    <lineage>
        <taxon>Bacteria</taxon>
        <taxon>Pseudomonadati</taxon>
        <taxon>Bacteroidota</taxon>
        <taxon>Cytophagia</taxon>
        <taxon>Cytophagales</taxon>
        <taxon>Cytophagaceae</taxon>
        <taxon>Spirosoma</taxon>
    </lineage>
</organism>
<gene>
    <name evidence="1" type="ORF">CLV58_109142</name>
</gene>
<reference evidence="1 2" key="1">
    <citation type="submission" date="2018-03" db="EMBL/GenBank/DDBJ databases">
        <title>Genomic Encyclopedia of Archaeal and Bacterial Type Strains, Phase II (KMG-II): from individual species to whole genera.</title>
        <authorList>
            <person name="Goeker M."/>
        </authorList>
    </citation>
    <scope>NUCLEOTIDE SEQUENCE [LARGE SCALE GENOMIC DNA]</scope>
    <source>
        <strain evidence="1 2">DSM 28354</strain>
    </source>
</reference>
<dbReference type="RefSeq" id="WP_106138147.1">
    <property type="nucleotide sequence ID" value="NZ_PVTE01000009.1"/>
</dbReference>
<accession>A0A2T0SYC9</accession>
<evidence type="ECO:0000313" key="2">
    <source>
        <dbReference type="Proteomes" id="UP000238375"/>
    </source>
</evidence>